<evidence type="ECO:0000256" key="2">
    <source>
        <dbReference type="ARBA" id="ARBA00007456"/>
    </source>
</evidence>
<evidence type="ECO:0000256" key="4">
    <source>
        <dbReference type="ARBA" id="ARBA00022525"/>
    </source>
</evidence>
<feature type="binding site" evidence="10">
    <location>
        <position position="151"/>
    </location>
    <ligand>
        <name>oxalate</name>
        <dbReference type="ChEBI" id="CHEBI:30623"/>
    </ligand>
</feature>
<feature type="disulfide bond" evidence="12">
    <location>
        <begin position="93"/>
        <end position="108"/>
    </location>
</feature>
<dbReference type="GO" id="GO:0048046">
    <property type="term" value="C:apoplast"/>
    <property type="evidence" value="ECO:0007669"/>
    <property type="project" value="UniProtKB-SubCell"/>
</dbReference>
<evidence type="ECO:0000256" key="8">
    <source>
        <dbReference type="ARBA" id="ARBA00023180"/>
    </source>
</evidence>
<dbReference type="SUPFAM" id="SSF51182">
    <property type="entry name" value="RmlC-like cupins"/>
    <property type="match status" value="1"/>
</dbReference>
<feature type="binding site" evidence="11">
    <location>
        <position position="202"/>
    </location>
    <ligand>
        <name>Mn(2+)</name>
        <dbReference type="ChEBI" id="CHEBI:29035"/>
    </ligand>
</feature>
<dbReference type="EMBL" id="CAJVSB020000929">
    <property type="protein sequence ID" value="CAH2080591.1"/>
    <property type="molecule type" value="Genomic_DNA"/>
</dbReference>
<keyword evidence="4" id="KW-0964">Secreted</keyword>
<feature type="domain" description="Cupin type-1" evidence="13">
    <location>
        <begin position="111"/>
        <end position="252"/>
    </location>
</feature>
<evidence type="ECO:0000256" key="11">
    <source>
        <dbReference type="PIRSR" id="PIRSR601929-2"/>
    </source>
</evidence>
<feature type="binding site" evidence="11">
    <location>
        <position position="161"/>
    </location>
    <ligand>
        <name>Mn(2+)</name>
        <dbReference type="ChEBI" id="CHEBI:29035"/>
    </ligand>
</feature>
<dbReference type="InterPro" id="IPR006045">
    <property type="entry name" value="Cupin_1"/>
</dbReference>
<feature type="binding site" evidence="11">
    <location>
        <position position="156"/>
    </location>
    <ligand>
        <name>Mn(2+)</name>
        <dbReference type="ChEBI" id="CHEBI:29035"/>
    </ligand>
</feature>
<dbReference type="InterPro" id="IPR014710">
    <property type="entry name" value="RmlC-like_jellyroll"/>
</dbReference>
<keyword evidence="15" id="KW-1185">Reference proteome</keyword>
<dbReference type="Gene3D" id="2.60.120.10">
    <property type="entry name" value="Jelly Rolls"/>
    <property type="match status" value="1"/>
</dbReference>
<dbReference type="PROSITE" id="PS00725">
    <property type="entry name" value="GERMIN"/>
    <property type="match status" value="1"/>
</dbReference>
<dbReference type="PANTHER" id="PTHR31238">
    <property type="entry name" value="GERMIN-LIKE PROTEIN SUBFAMILY 3 MEMBER 3"/>
    <property type="match status" value="1"/>
</dbReference>
<evidence type="ECO:0000256" key="9">
    <source>
        <dbReference type="ARBA" id="ARBA00023211"/>
    </source>
</evidence>
<dbReference type="AlphaFoldDB" id="A0AAU9TBZ1"/>
<keyword evidence="6" id="KW-0732">Signal</keyword>
<protein>
    <recommendedName>
        <fullName evidence="13">Cupin type-1 domain-containing protein</fullName>
    </recommendedName>
</protein>
<reference evidence="14 15" key="1">
    <citation type="submission" date="2022-03" db="EMBL/GenBank/DDBJ databases">
        <authorList>
            <person name="Nunn A."/>
            <person name="Chopra R."/>
            <person name="Nunn A."/>
            <person name="Contreras Garrido A."/>
        </authorList>
    </citation>
    <scope>NUCLEOTIDE SEQUENCE [LARGE SCALE GENOMIC DNA]</scope>
</reference>
<name>A0AAU9TBZ1_THLAR</name>
<evidence type="ECO:0000256" key="5">
    <source>
        <dbReference type="ARBA" id="ARBA00022723"/>
    </source>
</evidence>
<evidence type="ECO:0000256" key="6">
    <source>
        <dbReference type="ARBA" id="ARBA00022729"/>
    </source>
</evidence>
<comment type="caution">
    <text evidence="14">The sequence shown here is derived from an EMBL/GenBank/DDBJ whole genome shotgun (WGS) entry which is preliminary data.</text>
</comment>
<dbReference type="InterPro" id="IPR019780">
    <property type="entry name" value="Germin_Mn-BS"/>
</dbReference>
<evidence type="ECO:0000313" key="15">
    <source>
        <dbReference type="Proteomes" id="UP000836841"/>
    </source>
</evidence>
<sequence>TLLTRDKHKYQFDTVTESLKLDSTTQHLIQPAHADQDKHKIVAIICLICLNVNKSSYPRFKGSPTNSLLIYRSLAGCFCFVLAHDPSPLQDFCVADPNAPVMVNGQPCKNPMLVQADDFLFRDPNHGSRVSWAQHFRPCNGAGGLCPGGLNPPHIHPRATELFTLIEGSVLVGFVTSNPENRLISKVLQKGDVFVFPKGLVHFQEWKGNGDFGLSSQNPGIVPAAKTVFGSNPKIAVDVLAKAFQVDKNVIDQLQSNFYFHTSRFYPEPLLGLGEIQAKISVEKLATYSIILVPPSNLLTS</sequence>
<evidence type="ECO:0000256" key="10">
    <source>
        <dbReference type="PIRSR" id="PIRSR601929-1"/>
    </source>
</evidence>
<feature type="binding site" evidence="10">
    <location>
        <position position="161"/>
    </location>
    <ligand>
        <name>oxalate</name>
        <dbReference type="ChEBI" id="CHEBI:30623"/>
    </ligand>
</feature>
<feature type="non-terminal residue" evidence="14">
    <location>
        <position position="301"/>
    </location>
</feature>
<evidence type="ECO:0000313" key="14">
    <source>
        <dbReference type="EMBL" id="CAH2080591.1"/>
    </source>
</evidence>
<dbReference type="CDD" id="cd02241">
    <property type="entry name" value="cupin_OxOx"/>
    <property type="match status" value="1"/>
</dbReference>
<dbReference type="PRINTS" id="PR00325">
    <property type="entry name" value="GERMIN"/>
</dbReference>
<evidence type="ECO:0000259" key="13">
    <source>
        <dbReference type="SMART" id="SM00835"/>
    </source>
</evidence>
<keyword evidence="7 12" id="KW-1015">Disulfide bond</keyword>
<evidence type="ECO:0000256" key="7">
    <source>
        <dbReference type="ARBA" id="ARBA00023157"/>
    </source>
</evidence>
<organism evidence="14 15">
    <name type="scientific">Thlaspi arvense</name>
    <name type="common">Field penny-cress</name>
    <dbReference type="NCBI Taxonomy" id="13288"/>
    <lineage>
        <taxon>Eukaryota</taxon>
        <taxon>Viridiplantae</taxon>
        <taxon>Streptophyta</taxon>
        <taxon>Embryophyta</taxon>
        <taxon>Tracheophyta</taxon>
        <taxon>Spermatophyta</taxon>
        <taxon>Magnoliopsida</taxon>
        <taxon>eudicotyledons</taxon>
        <taxon>Gunneridae</taxon>
        <taxon>Pentapetalae</taxon>
        <taxon>rosids</taxon>
        <taxon>malvids</taxon>
        <taxon>Brassicales</taxon>
        <taxon>Brassicaceae</taxon>
        <taxon>Thlaspideae</taxon>
        <taxon>Thlaspi</taxon>
    </lineage>
</organism>
<evidence type="ECO:0000256" key="12">
    <source>
        <dbReference type="PIRSR" id="PIRSR601929-3"/>
    </source>
</evidence>
<keyword evidence="9 10" id="KW-0464">Manganese</keyword>
<comment type="similarity">
    <text evidence="2">Belongs to the germin family.</text>
</comment>
<keyword evidence="8" id="KW-0325">Glycoprotein</keyword>
<evidence type="ECO:0000256" key="3">
    <source>
        <dbReference type="ARBA" id="ARBA00022523"/>
    </source>
</evidence>
<comment type="subcellular location">
    <subcellularLocation>
        <location evidence="1">Secreted</location>
        <location evidence="1">Extracellular space</location>
        <location evidence="1">Apoplast</location>
    </subcellularLocation>
</comment>
<dbReference type="Proteomes" id="UP000836841">
    <property type="component" value="Unassembled WGS sequence"/>
</dbReference>
<dbReference type="SMART" id="SM00835">
    <property type="entry name" value="Cupin_1"/>
    <property type="match status" value="1"/>
</dbReference>
<dbReference type="Pfam" id="PF00190">
    <property type="entry name" value="Cupin_1"/>
    <property type="match status" value="1"/>
</dbReference>
<keyword evidence="3" id="KW-0052">Apoplast</keyword>
<proteinExistence type="inferred from homology"/>
<feature type="binding site" evidence="10">
    <location>
        <position position="156"/>
    </location>
    <ligand>
        <name>oxalate</name>
        <dbReference type="ChEBI" id="CHEBI:30623"/>
    </ligand>
</feature>
<evidence type="ECO:0000256" key="1">
    <source>
        <dbReference type="ARBA" id="ARBA00004271"/>
    </source>
</evidence>
<feature type="binding site" evidence="11">
    <location>
        <position position="154"/>
    </location>
    <ligand>
        <name>Mn(2+)</name>
        <dbReference type="ChEBI" id="CHEBI:29035"/>
    </ligand>
</feature>
<gene>
    <name evidence="14" type="ORF">TAV2_LOCUS26288</name>
</gene>
<feature type="non-terminal residue" evidence="14">
    <location>
        <position position="1"/>
    </location>
</feature>
<dbReference type="GO" id="GO:0030145">
    <property type="term" value="F:manganese ion binding"/>
    <property type="evidence" value="ECO:0007669"/>
    <property type="project" value="InterPro"/>
</dbReference>
<accession>A0AAU9TBZ1</accession>
<dbReference type="InterPro" id="IPR001929">
    <property type="entry name" value="Germin"/>
</dbReference>
<keyword evidence="5 10" id="KW-0479">Metal-binding</keyword>
<dbReference type="InterPro" id="IPR011051">
    <property type="entry name" value="RmlC_Cupin_sf"/>
</dbReference>